<dbReference type="OrthoDB" id="8228577at2"/>
<feature type="domain" description="Lipoyl-binding" evidence="1">
    <location>
        <begin position="65"/>
        <end position="135"/>
    </location>
</feature>
<dbReference type="InterPro" id="IPR000089">
    <property type="entry name" value="Biotin_lipoyl"/>
</dbReference>
<proteinExistence type="predicted"/>
<evidence type="ECO:0000313" key="3">
    <source>
        <dbReference type="Proteomes" id="UP000186002"/>
    </source>
</evidence>
<protein>
    <submittedName>
        <fullName evidence="2">Biotin-requiring enzyme</fullName>
    </submittedName>
</protein>
<reference evidence="2 3" key="1">
    <citation type="submission" date="2016-11" db="EMBL/GenBank/DDBJ databases">
        <authorList>
            <person name="Jaros S."/>
            <person name="Januszkiewicz K."/>
            <person name="Wedrychowicz H."/>
        </authorList>
    </citation>
    <scope>NUCLEOTIDE SEQUENCE [LARGE SCALE GENOMIC DNA]</scope>
    <source>
        <strain evidence="2 3">DSM 22153</strain>
    </source>
</reference>
<dbReference type="SUPFAM" id="SSF51230">
    <property type="entry name" value="Single hybrid motif"/>
    <property type="match status" value="1"/>
</dbReference>
<evidence type="ECO:0000259" key="1">
    <source>
        <dbReference type="Pfam" id="PF00364"/>
    </source>
</evidence>
<dbReference type="RefSeq" id="WP_073015070.1">
    <property type="nucleotide sequence ID" value="NZ_FRBW01000005.1"/>
</dbReference>
<dbReference type="Gene3D" id="2.40.50.100">
    <property type="match status" value="1"/>
</dbReference>
<accession>A0A1M7NSX0</accession>
<sequence length="147" mass="15294">MNTEDFDKLVALMLAKGFSHVSYELDDRKVSLTLPTHGKTGAAQEGLNAGAGMPTRASAKAEHLCSPLIGTLLAAHPGSSQKALQEGDAVSKGQPVAYVRSGLMLMAVIAESAGKLGRPLVQPGSVVGYNTPVFEFFPEPDTSGQKG</sequence>
<dbReference type="InterPro" id="IPR011053">
    <property type="entry name" value="Single_hybrid_motif"/>
</dbReference>
<name>A0A1M7NSX0_9HYPH</name>
<dbReference type="STRING" id="735517.SAMN05444272_3952"/>
<organism evidence="2 3">
    <name type="scientific">Roseibium suaedae</name>
    <dbReference type="NCBI Taxonomy" id="735517"/>
    <lineage>
        <taxon>Bacteria</taxon>
        <taxon>Pseudomonadati</taxon>
        <taxon>Pseudomonadota</taxon>
        <taxon>Alphaproteobacteria</taxon>
        <taxon>Hyphomicrobiales</taxon>
        <taxon>Stappiaceae</taxon>
        <taxon>Roseibium</taxon>
    </lineage>
</organism>
<gene>
    <name evidence="2" type="ORF">SAMN05444272_3952</name>
</gene>
<dbReference type="Proteomes" id="UP000186002">
    <property type="component" value="Unassembled WGS sequence"/>
</dbReference>
<keyword evidence="3" id="KW-1185">Reference proteome</keyword>
<evidence type="ECO:0000313" key="2">
    <source>
        <dbReference type="EMBL" id="SHN07037.1"/>
    </source>
</evidence>
<dbReference type="EMBL" id="FRBW01000005">
    <property type="protein sequence ID" value="SHN07037.1"/>
    <property type="molecule type" value="Genomic_DNA"/>
</dbReference>
<dbReference type="AlphaFoldDB" id="A0A1M7NSX0"/>
<dbReference type="Pfam" id="PF00364">
    <property type="entry name" value="Biotin_lipoyl"/>
    <property type="match status" value="1"/>
</dbReference>
<dbReference type="CDD" id="cd06850">
    <property type="entry name" value="biotinyl_domain"/>
    <property type="match status" value="1"/>
</dbReference>